<dbReference type="EMBL" id="LAVV01009056">
    <property type="protein sequence ID" value="KNZ51335.1"/>
    <property type="molecule type" value="Genomic_DNA"/>
</dbReference>
<dbReference type="VEuPathDB" id="FungiDB:VP01_399g7"/>
<name>A0A0L6UU23_9BASI</name>
<accession>A0A0L6UU23</accession>
<proteinExistence type="predicted"/>
<protein>
    <submittedName>
        <fullName evidence="1">Phenylalanine ammonia-lyase</fullName>
    </submittedName>
</protein>
<dbReference type="STRING" id="27349.A0A0L6UU23"/>
<dbReference type="AlphaFoldDB" id="A0A0L6UU23"/>
<organism evidence="1 2">
    <name type="scientific">Puccinia sorghi</name>
    <dbReference type="NCBI Taxonomy" id="27349"/>
    <lineage>
        <taxon>Eukaryota</taxon>
        <taxon>Fungi</taxon>
        <taxon>Dikarya</taxon>
        <taxon>Basidiomycota</taxon>
        <taxon>Pucciniomycotina</taxon>
        <taxon>Pucciniomycetes</taxon>
        <taxon>Pucciniales</taxon>
        <taxon>Pucciniaceae</taxon>
        <taxon>Puccinia</taxon>
    </lineage>
</organism>
<sequence length="241" mass="27737">MVNCILARWLWFKLAEGTKKCSLVHKLSFIGCIEAEICLFLINLPSTNYHNLTHSIENVHNQEIKPLAFIICKIFPSSLLRQMKASLYLRVSELRFNKMFGELLSEKVTGRFGSQLYNTADVLDTEEWMKYWLEFMVLVIVDAFEQEKKQIPVVLVERFISLSAKLIISCLDMYLSNRVIWWKELIQGPSIGGMGDRVLCLLQFEKIPADHPSSLGSCFIMIPLSFSFQSISQLSLLSKRC</sequence>
<reference evidence="1 2" key="1">
    <citation type="submission" date="2015-08" db="EMBL/GenBank/DDBJ databases">
        <title>Next Generation Sequencing and Analysis of the Genome of Puccinia sorghi L Schw, the Causal Agent of Maize Common Rust.</title>
        <authorList>
            <person name="Rochi L."/>
            <person name="Burguener G."/>
            <person name="Darino M."/>
            <person name="Turjanski A."/>
            <person name="Kreff E."/>
            <person name="Dieguez M.J."/>
            <person name="Sacco F."/>
        </authorList>
    </citation>
    <scope>NUCLEOTIDE SEQUENCE [LARGE SCALE GENOMIC DNA]</scope>
    <source>
        <strain evidence="1 2">RO10H11247</strain>
    </source>
</reference>
<gene>
    <name evidence="1" type="ORF">VP01_399g7</name>
</gene>
<evidence type="ECO:0000313" key="1">
    <source>
        <dbReference type="EMBL" id="KNZ51335.1"/>
    </source>
</evidence>
<dbReference type="GO" id="GO:0016829">
    <property type="term" value="F:lyase activity"/>
    <property type="evidence" value="ECO:0007669"/>
    <property type="project" value="UniProtKB-KW"/>
</dbReference>
<comment type="caution">
    <text evidence="1">The sequence shown here is derived from an EMBL/GenBank/DDBJ whole genome shotgun (WGS) entry which is preliminary data.</text>
</comment>
<dbReference type="Proteomes" id="UP000037035">
    <property type="component" value="Unassembled WGS sequence"/>
</dbReference>
<keyword evidence="2" id="KW-1185">Reference proteome</keyword>
<keyword evidence="1" id="KW-0456">Lyase</keyword>
<evidence type="ECO:0000313" key="2">
    <source>
        <dbReference type="Proteomes" id="UP000037035"/>
    </source>
</evidence>